<gene>
    <name evidence="2" type="ORF">IWZ03DRAFT_378811</name>
</gene>
<dbReference type="Proteomes" id="UP001363622">
    <property type="component" value="Unassembled WGS sequence"/>
</dbReference>
<dbReference type="EMBL" id="JBBPHU010000006">
    <property type="protein sequence ID" value="KAK7516705.1"/>
    <property type="molecule type" value="Genomic_DNA"/>
</dbReference>
<proteinExistence type="predicted"/>
<protein>
    <submittedName>
        <fullName evidence="2">Uncharacterized protein</fullName>
    </submittedName>
</protein>
<evidence type="ECO:0000256" key="1">
    <source>
        <dbReference type="SAM" id="MobiDB-lite"/>
    </source>
</evidence>
<keyword evidence="3" id="KW-1185">Reference proteome</keyword>
<evidence type="ECO:0000313" key="2">
    <source>
        <dbReference type="EMBL" id="KAK7516705.1"/>
    </source>
</evidence>
<comment type="caution">
    <text evidence="2">The sequence shown here is derived from an EMBL/GenBank/DDBJ whole genome shotgun (WGS) entry which is preliminary data.</text>
</comment>
<accession>A0ABR1KP32</accession>
<evidence type="ECO:0000313" key="3">
    <source>
        <dbReference type="Proteomes" id="UP001363622"/>
    </source>
</evidence>
<organism evidence="2 3">
    <name type="scientific">Phyllosticta citriasiana</name>
    <dbReference type="NCBI Taxonomy" id="595635"/>
    <lineage>
        <taxon>Eukaryota</taxon>
        <taxon>Fungi</taxon>
        <taxon>Dikarya</taxon>
        <taxon>Ascomycota</taxon>
        <taxon>Pezizomycotina</taxon>
        <taxon>Dothideomycetes</taxon>
        <taxon>Dothideomycetes incertae sedis</taxon>
        <taxon>Botryosphaeriales</taxon>
        <taxon>Phyllostictaceae</taxon>
        <taxon>Phyllosticta</taxon>
    </lineage>
</organism>
<reference evidence="2 3" key="1">
    <citation type="submission" date="2024-04" db="EMBL/GenBank/DDBJ databases">
        <title>Phyllosticta paracitricarpa is synonymous to the EU quarantine fungus P. citricarpa based on phylogenomic analyses.</title>
        <authorList>
            <consortium name="Lawrence Berkeley National Laboratory"/>
            <person name="Van Ingen-Buijs V.A."/>
            <person name="Van Westerhoven A.C."/>
            <person name="Haridas S."/>
            <person name="Skiadas P."/>
            <person name="Martin F."/>
            <person name="Groenewald J.Z."/>
            <person name="Crous P.W."/>
            <person name="Seidl M.F."/>
        </authorList>
    </citation>
    <scope>NUCLEOTIDE SEQUENCE [LARGE SCALE GENOMIC DNA]</scope>
    <source>
        <strain evidence="2 3">CBS 123371</strain>
    </source>
</reference>
<feature type="region of interest" description="Disordered" evidence="1">
    <location>
        <begin position="1"/>
        <end position="77"/>
    </location>
</feature>
<name>A0ABR1KP32_9PEZI</name>
<sequence length="185" mass="19983">MVLSAAKSRVFRYDNTPTGPHEGNANDLRTGRPRAQFITDSPRFPSRHPVSPPTSLSPAGQETIRHRSRRQTSSSTWSSSANARHLFCDLTLRLVSSSPNSGSPIPLCADTREVCWTPGSGSARFAWESIAIIRLFAHAGLAGGAGFLVGVWLCRQTVGCIAACGQTCPLIMCSSIDCYIETDWS</sequence>